<evidence type="ECO:0000313" key="2">
    <source>
        <dbReference type="Proteomes" id="UP000010866"/>
    </source>
</evidence>
<dbReference type="GeneID" id="14406883"/>
<accession>L0KZA6</accession>
<name>L0KZA6_METHD</name>
<dbReference type="STRING" id="867904.Metho_1074"/>
<dbReference type="HOGENOM" id="CLU_108785_0_0_2"/>
<evidence type="ECO:0000313" key="1">
    <source>
        <dbReference type="EMBL" id="AGB49309.1"/>
    </source>
</evidence>
<reference evidence="2" key="1">
    <citation type="submission" date="2012-02" db="EMBL/GenBank/DDBJ databases">
        <title>Complete sequence of chromosome of Methanomethylovorans hollandica DSM 15978.</title>
        <authorList>
            <person name="Lucas S."/>
            <person name="Copeland A."/>
            <person name="Lapidus A."/>
            <person name="Glavina del Rio T."/>
            <person name="Dalin E."/>
            <person name="Tice H."/>
            <person name="Bruce D."/>
            <person name="Goodwin L."/>
            <person name="Pitluck S."/>
            <person name="Peters L."/>
            <person name="Mikhailova N."/>
            <person name="Held B."/>
            <person name="Kyrpides N."/>
            <person name="Mavromatis K."/>
            <person name="Ivanova N."/>
            <person name="Brettin T."/>
            <person name="Detter J.C."/>
            <person name="Han C."/>
            <person name="Larimer F."/>
            <person name="Land M."/>
            <person name="Hauser L."/>
            <person name="Markowitz V."/>
            <person name="Cheng J.-F."/>
            <person name="Hugenholtz P."/>
            <person name="Woyke T."/>
            <person name="Wu D."/>
            <person name="Spring S."/>
            <person name="Schroeder M."/>
            <person name="Brambilla E."/>
            <person name="Klenk H.-P."/>
            <person name="Eisen J.A."/>
        </authorList>
    </citation>
    <scope>NUCLEOTIDE SEQUENCE [LARGE SCALE GENOMIC DNA]</scope>
    <source>
        <strain evidence="2">DSM 15978 / NBRC 107637 / DMS1</strain>
    </source>
</reference>
<keyword evidence="2" id="KW-1185">Reference proteome</keyword>
<protein>
    <submittedName>
        <fullName evidence="1">Uncharacterized protein</fullName>
    </submittedName>
</protein>
<sequence length="221" mass="25694">MDNICSECNTDITEAEYNFSLHRFDRPLCREHQRSQYIDSEVVNVQTYADHEKGIDSNNISEKDSMFIENIIKGKIAETLVGELFTYLGYGVFRYNIANSLPGVMQLLKEVRADAATNIKRMPDLVIQHPHSGEVYFADVKFRKNETFTFDDIGPDYPYENCYFIVVSKKHIKCITYTELKEGKEITPSSRNYLGNRKEFELDKDVIIRFCDFAIKFFDAV</sequence>
<organism evidence="1 2">
    <name type="scientific">Methanomethylovorans hollandica (strain DSM 15978 / NBRC 107637 / DMS1)</name>
    <dbReference type="NCBI Taxonomy" id="867904"/>
    <lineage>
        <taxon>Archaea</taxon>
        <taxon>Methanobacteriati</taxon>
        <taxon>Methanobacteriota</taxon>
        <taxon>Stenosarchaea group</taxon>
        <taxon>Methanomicrobia</taxon>
        <taxon>Methanosarcinales</taxon>
        <taxon>Methanosarcinaceae</taxon>
        <taxon>Methanomethylovorans</taxon>
    </lineage>
</organism>
<dbReference type="KEGG" id="mhz:Metho_1074"/>
<dbReference type="RefSeq" id="WP_015324475.1">
    <property type="nucleotide sequence ID" value="NC_019977.1"/>
</dbReference>
<gene>
    <name evidence="1" type="ordered locus">Metho_1074</name>
</gene>
<dbReference type="Proteomes" id="UP000010866">
    <property type="component" value="Chromosome"/>
</dbReference>
<dbReference type="OrthoDB" id="141034at2157"/>
<dbReference type="AlphaFoldDB" id="L0KZA6"/>
<dbReference type="EMBL" id="CP003362">
    <property type="protein sequence ID" value="AGB49309.1"/>
    <property type="molecule type" value="Genomic_DNA"/>
</dbReference>
<proteinExistence type="predicted"/>